<accession>K1S5R7</accession>
<proteinExistence type="predicted"/>
<protein>
    <submittedName>
        <fullName evidence="1">THO complex subunit 3</fullName>
    </submittedName>
</protein>
<dbReference type="HOGENOM" id="CLU_2656878_0_0_1"/>
<organism evidence="1">
    <name type="scientific">Magallana gigas</name>
    <name type="common">Pacific oyster</name>
    <name type="synonym">Crassostrea gigas</name>
    <dbReference type="NCBI Taxonomy" id="29159"/>
    <lineage>
        <taxon>Eukaryota</taxon>
        <taxon>Metazoa</taxon>
        <taxon>Spiralia</taxon>
        <taxon>Lophotrochozoa</taxon>
        <taxon>Mollusca</taxon>
        <taxon>Bivalvia</taxon>
        <taxon>Autobranchia</taxon>
        <taxon>Pteriomorphia</taxon>
        <taxon>Ostreida</taxon>
        <taxon>Ostreoidea</taxon>
        <taxon>Ostreidae</taxon>
        <taxon>Magallana</taxon>
    </lineage>
</organism>
<sequence length="76" mass="8513">MNIWCADFRLKRPVITLSFSHDGKMLASASEDLIIDIAEVDSVSLVEAIYLEYAQLLANLATKLEPAEFYCQKACD</sequence>
<evidence type="ECO:0000313" key="1">
    <source>
        <dbReference type="EMBL" id="EKC42716.1"/>
    </source>
</evidence>
<name>K1S5R7_MAGGI</name>
<dbReference type="EMBL" id="JH817145">
    <property type="protein sequence ID" value="EKC42716.1"/>
    <property type="molecule type" value="Genomic_DNA"/>
</dbReference>
<gene>
    <name evidence="1" type="ORF">CGI_10016830</name>
</gene>
<dbReference type="InParanoid" id="K1S5R7"/>
<dbReference type="AlphaFoldDB" id="K1S5R7"/>
<reference evidence="1" key="1">
    <citation type="journal article" date="2012" name="Nature">
        <title>The oyster genome reveals stress adaptation and complexity of shell formation.</title>
        <authorList>
            <person name="Zhang G."/>
            <person name="Fang X."/>
            <person name="Guo X."/>
            <person name="Li L."/>
            <person name="Luo R."/>
            <person name="Xu F."/>
            <person name="Yang P."/>
            <person name="Zhang L."/>
            <person name="Wang X."/>
            <person name="Qi H."/>
            <person name="Xiong Z."/>
            <person name="Que H."/>
            <person name="Xie Y."/>
            <person name="Holland P.W."/>
            <person name="Paps J."/>
            <person name="Zhu Y."/>
            <person name="Wu F."/>
            <person name="Chen Y."/>
            <person name="Wang J."/>
            <person name="Peng C."/>
            <person name="Meng J."/>
            <person name="Yang L."/>
            <person name="Liu J."/>
            <person name="Wen B."/>
            <person name="Zhang N."/>
            <person name="Huang Z."/>
            <person name="Zhu Q."/>
            <person name="Feng Y."/>
            <person name="Mount A."/>
            <person name="Hedgecock D."/>
            <person name="Xu Z."/>
            <person name="Liu Y."/>
            <person name="Domazet-Loso T."/>
            <person name="Du Y."/>
            <person name="Sun X."/>
            <person name="Zhang S."/>
            <person name="Liu B."/>
            <person name="Cheng P."/>
            <person name="Jiang X."/>
            <person name="Li J."/>
            <person name="Fan D."/>
            <person name="Wang W."/>
            <person name="Fu W."/>
            <person name="Wang T."/>
            <person name="Wang B."/>
            <person name="Zhang J."/>
            <person name="Peng Z."/>
            <person name="Li Y."/>
            <person name="Li N."/>
            <person name="Wang J."/>
            <person name="Chen M."/>
            <person name="He Y."/>
            <person name="Tan F."/>
            <person name="Song X."/>
            <person name="Zheng Q."/>
            <person name="Huang R."/>
            <person name="Yang H."/>
            <person name="Du X."/>
            <person name="Chen L."/>
            <person name="Yang M."/>
            <person name="Gaffney P.M."/>
            <person name="Wang S."/>
            <person name="Luo L."/>
            <person name="She Z."/>
            <person name="Ming Y."/>
            <person name="Huang W."/>
            <person name="Zhang S."/>
            <person name="Huang B."/>
            <person name="Zhang Y."/>
            <person name="Qu T."/>
            <person name="Ni P."/>
            <person name="Miao G."/>
            <person name="Wang J."/>
            <person name="Wang Q."/>
            <person name="Steinberg C.E."/>
            <person name="Wang H."/>
            <person name="Li N."/>
            <person name="Qian L."/>
            <person name="Zhang G."/>
            <person name="Li Y."/>
            <person name="Yang H."/>
            <person name="Liu X."/>
            <person name="Wang J."/>
            <person name="Yin Y."/>
            <person name="Wang J."/>
        </authorList>
    </citation>
    <scope>NUCLEOTIDE SEQUENCE [LARGE SCALE GENOMIC DNA]</scope>
    <source>
        <strain evidence="1">05x7-T-G4-1.051#20</strain>
    </source>
</reference>